<dbReference type="Proteomes" id="UP001595791">
    <property type="component" value="Unassembled WGS sequence"/>
</dbReference>
<organism evidence="1 2">
    <name type="scientific">Chitinimonas lacunae</name>
    <dbReference type="NCBI Taxonomy" id="1963018"/>
    <lineage>
        <taxon>Bacteria</taxon>
        <taxon>Pseudomonadati</taxon>
        <taxon>Pseudomonadota</taxon>
        <taxon>Betaproteobacteria</taxon>
        <taxon>Neisseriales</taxon>
        <taxon>Chitinibacteraceae</taxon>
        <taxon>Chitinimonas</taxon>
    </lineage>
</organism>
<dbReference type="Pfam" id="PF14119">
    <property type="entry name" value="DUF4288"/>
    <property type="match status" value="1"/>
</dbReference>
<evidence type="ECO:0000313" key="1">
    <source>
        <dbReference type="EMBL" id="MFC4158713.1"/>
    </source>
</evidence>
<keyword evidence="2" id="KW-1185">Reference proteome</keyword>
<evidence type="ECO:0000313" key="2">
    <source>
        <dbReference type="Proteomes" id="UP001595791"/>
    </source>
</evidence>
<name>A0ABV8MKN9_9NEIS</name>
<dbReference type="RefSeq" id="WP_378161687.1">
    <property type="nucleotide sequence ID" value="NZ_JBHSBU010000001.1"/>
</dbReference>
<accession>A0ABV8MKN9</accession>
<protein>
    <submittedName>
        <fullName evidence="1">DUF4288 domain-containing protein</fullName>
    </submittedName>
</protein>
<proteinExistence type="predicted"/>
<sequence>MTWYAMHLIMQIRFKAATQPYFPAWEEVFLVEADTPDEAYSKAETIGLSLEGDSQGTFHWDEQPATHVFSGVRKCIELSCPRSPLNAPKDGCELTYSLFEFSSQADLRKYVEGDEVLLKALK</sequence>
<dbReference type="EMBL" id="JBHSBU010000001">
    <property type="protein sequence ID" value="MFC4158713.1"/>
    <property type="molecule type" value="Genomic_DNA"/>
</dbReference>
<dbReference type="InterPro" id="IPR025630">
    <property type="entry name" value="DUF4288"/>
</dbReference>
<gene>
    <name evidence="1" type="ORF">ACFOW7_04975</name>
</gene>
<reference evidence="2" key="1">
    <citation type="journal article" date="2019" name="Int. J. Syst. Evol. Microbiol.">
        <title>The Global Catalogue of Microorganisms (GCM) 10K type strain sequencing project: providing services to taxonomists for standard genome sequencing and annotation.</title>
        <authorList>
            <consortium name="The Broad Institute Genomics Platform"/>
            <consortium name="The Broad Institute Genome Sequencing Center for Infectious Disease"/>
            <person name="Wu L."/>
            <person name="Ma J."/>
        </authorList>
    </citation>
    <scope>NUCLEOTIDE SEQUENCE [LARGE SCALE GENOMIC DNA]</scope>
    <source>
        <strain evidence="2">LMG 29894</strain>
    </source>
</reference>
<comment type="caution">
    <text evidence="1">The sequence shown here is derived from an EMBL/GenBank/DDBJ whole genome shotgun (WGS) entry which is preliminary data.</text>
</comment>